<protein>
    <recommendedName>
        <fullName evidence="5">Adenine DNA glycosylase</fullName>
        <ecNumber evidence="4">3.2.2.31</ecNumber>
    </recommendedName>
</protein>
<keyword evidence="8" id="KW-0227">DNA damage</keyword>
<evidence type="ECO:0000313" key="16">
    <source>
        <dbReference type="Proteomes" id="UP001197247"/>
    </source>
</evidence>
<evidence type="ECO:0000256" key="4">
    <source>
        <dbReference type="ARBA" id="ARBA00012045"/>
    </source>
</evidence>
<evidence type="ECO:0000256" key="1">
    <source>
        <dbReference type="ARBA" id="ARBA00000843"/>
    </source>
</evidence>
<evidence type="ECO:0000256" key="9">
    <source>
        <dbReference type="ARBA" id="ARBA00022801"/>
    </source>
</evidence>
<evidence type="ECO:0000256" key="11">
    <source>
        <dbReference type="ARBA" id="ARBA00023014"/>
    </source>
</evidence>
<evidence type="ECO:0000256" key="12">
    <source>
        <dbReference type="ARBA" id="ARBA00023204"/>
    </source>
</evidence>
<dbReference type="InterPro" id="IPR000445">
    <property type="entry name" value="HhH_motif"/>
</dbReference>
<dbReference type="PROSITE" id="PS01155">
    <property type="entry name" value="ENDONUCLEASE_III_2"/>
    <property type="match status" value="1"/>
</dbReference>
<comment type="similarity">
    <text evidence="3">Belongs to the Nth/MutY family.</text>
</comment>
<dbReference type="Pfam" id="PF00633">
    <property type="entry name" value="HHH"/>
    <property type="match status" value="1"/>
</dbReference>
<sequence>MLQQTPVSRVLPIWREWVQRWPEPADMAKEPPGEVIRAWGRLGYPRRALRLHQAAQAIVDRHDGAVPSDHAELLALPGIGSYTAAAVASFAFGQRHAVLDTNVRRVFARAVTGIEYPPPAVTSAETRLATGLLPQQPARAARWAVAVMELGALVCTARSPKCAGCPVSSQCAWRLAGSPPHTGPARKGQAWAGTDRQIRGALMAALRKSRDPLSHPQLVIEVPDGALRDPGQRSRCLAGLIEDGLVEPLPGDHYQLPG</sequence>
<accession>A0ABS5TDM4</accession>
<name>A0ABS5TDM4_9ACTN</name>
<dbReference type="InterPro" id="IPR044298">
    <property type="entry name" value="MIG/MutY"/>
</dbReference>
<comment type="cofactor">
    <cofactor evidence="2">
        <name>[4Fe-4S] cluster</name>
        <dbReference type="ChEBI" id="CHEBI:49883"/>
    </cofactor>
</comment>
<dbReference type="InterPro" id="IPR004036">
    <property type="entry name" value="Endonuclease-III-like_CS2"/>
</dbReference>
<comment type="catalytic activity">
    <reaction evidence="1">
        <text>Hydrolyzes free adenine bases from 7,8-dihydro-8-oxoguanine:adenine mismatched double-stranded DNA, leaving an apurinic site.</text>
        <dbReference type="EC" id="3.2.2.31"/>
    </reaction>
</comment>
<dbReference type="InterPro" id="IPR023170">
    <property type="entry name" value="HhH_base_excis_C"/>
</dbReference>
<dbReference type="SUPFAM" id="SSF48150">
    <property type="entry name" value="DNA-glycosylase"/>
    <property type="match status" value="1"/>
</dbReference>
<proteinExistence type="inferred from homology"/>
<evidence type="ECO:0000256" key="13">
    <source>
        <dbReference type="ARBA" id="ARBA00023295"/>
    </source>
</evidence>
<keyword evidence="12" id="KW-0234">DNA repair</keyword>
<dbReference type="PROSITE" id="PS00764">
    <property type="entry name" value="ENDONUCLEASE_III_1"/>
    <property type="match status" value="1"/>
</dbReference>
<dbReference type="Gene3D" id="1.10.1670.10">
    <property type="entry name" value="Helix-hairpin-Helix base-excision DNA repair enzymes (C-terminal)"/>
    <property type="match status" value="1"/>
</dbReference>
<keyword evidence="6" id="KW-0004">4Fe-4S</keyword>
<evidence type="ECO:0000259" key="14">
    <source>
        <dbReference type="SMART" id="SM00478"/>
    </source>
</evidence>
<evidence type="ECO:0000256" key="10">
    <source>
        <dbReference type="ARBA" id="ARBA00023004"/>
    </source>
</evidence>
<dbReference type="PANTHER" id="PTHR42944:SF1">
    <property type="entry name" value="ADENINE DNA GLYCOSYLASE"/>
    <property type="match status" value="1"/>
</dbReference>
<evidence type="ECO:0000256" key="5">
    <source>
        <dbReference type="ARBA" id="ARBA00022023"/>
    </source>
</evidence>
<keyword evidence="11" id="KW-0411">Iron-sulfur</keyword>
<keyword evidence="16" id="KW-1185">Reference proteome</keyword>
<dbReference type="PANTHER" id="PTHR42944">
    <property type="entry name" value="ADENINE DNA GLYCOSYLASE"/>
    <property type="match status" value="1"/>
</dbReference>
<dbReference type="CDD" id="cd00056">
    <property type="entry name" value="ENDO3c"/>
    <property type="match status" value="1"/>
</dbReference>
<evidence type="ECO:0000256" key="3">
    <source>
        <dbReference type="ARBA" id="ARBA00008343"/>
    </source>
</evidence>
<dbReference type="InterPro" id="IPR003651">
    <property type="entry name" value="Endonuclease3_FeS-loop_motif"/>
</dbReference>
<dbReference type="EMBL" id="JAHBAY010000001">
    <property type="protein sequence ID" value="MBT0767724.1"/>
    <property type="molecule type" value="Genomic_DNA"/>
</dbReference>
<comment type="caution">
    <text evidence="15">The sequence shown here is derived from an EMBL/GenBank/DDBJ whole genome shotgun (WGS) entry which is preliminary data.</text>
</comment>
<dbReference type="Proteomes" id="UP001197247">
    <property type="component" value="Unassembled WGS sequence"/>
</dbReference>
<dbReference type="InterPro" id="IPR011257">
    <property type="entry name" value="DNA_glycosylase"/>
</dbReference>
<feature type="domain" description="HhH-GPD" evidence="14">
    <location>
        <begin position="1"/>
        <end position="153"/>
    </location>
</feature>
<evidence type="ECO:0000313" key="15">
    <source>
        <dbReference type="EMBL" id="MBT0767724.1"/>
    </source>
</evidence>
<organism evidence="15 16">
    <name type="scientific">Kineosporia corallincola</name>
    <dbReference type="NCBI Taxonomy" id="2835133"/>
    <lineage>
        <taxon>Bacteria</taxon>
        <taxon>Bacillati</taxon>
        <taxon>Actinomycetota</taxon>
        <taxon>Actinomycetes</taxon>
        <taxon>Kineosporiales</taxon>
        <taxon>Kineosporiaceae</taxon>
        <taxon>Kineosporia</taxon>
    </lineage>
</organism>
<dbReference type="InterPro" id="IPR004035">
    <property type="entry name" value="Endouclease-III_FeS-bd_BS"/>
</dbReference>
<evidence type="ECO:0000256" key="7">
    <source>
        <dbReference type="ARBA" id="ARBA00022723"/>
    </source>
</evidence>
<keyword evidence="7" id="KW-0479">Metal-binding</keyword>
<reference evidence="15 16" key="1">
    <citation type="submission" date="2021-05" db="EMBL/GenBank/DDBJ databases">
        <title>Kineosporia and Streptomyces sp. nov. two new marine actinobacteria isolated from Coral.</title>
        <authorList>
            <person name="Buangrab K."/>
            <person name="Sutthacheep M."/>
            <person name="Yeemin T."/>
            <person name="Harunari E."/>
            <person name="Igarashi Y."/>
            <person name="Kanchanasin P."/>
            <person name="Tanasupawat S."/>
            <person name="Phongsopitanun W."/>
        </authorList>
    </citation>
    <scope>NUCLEOTIDE SEQUENCE [LARGE SCALE GENOMIC DNA]</scope>
    <source>
        <strain evidence="15 16">J2-2</strain>
    </source>
</reference>
<dbReference type="Pfam" id="PF00730">
    <property type="entry name" value="HhH-GPD"/>
    <property type="match status" value="1"/>
</dbReference>
<dbReference type="SMART" id="SM00525">
    <property type="entry name" value="FES"/>
    <property type="match status" value="1"/>
</dbReference>
<keyword evidence="10" id="KW-0408">Iron</keyword>
<dbReference type="SMART" id="SM00478">
    <property type="entry name" value="ENDO3c"/>
    <property type="match status" value="1"/>
</dbReference>
<dbReference type="InterPro" id="IPR003265">
    <property type="entry name" value="HhH-GPD_domain"/>
</dbReference>
<gene>
    <name evidence="15" type="ORF">KIH74_02235</name>
</gene>
<evidence type="ECO:0000256" key="6">
    <source>
        <dbReference type="ARBA" id="ARBA00022485"/>
    </source>
</evidence>
<keyword evidence="9" id="KW-0378">Hydrolase</keyword>
<evidence type="ECO:0000256" key="2">
    <source>
        <dbReference type="ARBA" id="ARBA00001966"/>
    </source>
</evidence>
<dbReference type="Gene3D" id="1.10.340.30">
    <property type="entry name" value="Hypothetical protein, domain 2"/>
    <property type="match status" value="1"/>
</dbReference>
<keyword evidence="13" id="KW-0326">Glycosidase</keyword>
<dbReference type="Pfam" id="PF10576">
    <property type="entry name" value="EndIII_4Fe-2S"/>
    <property type="match status" value="1"/>
</dbReference>
<dbReference type="EC" id="3.2.2.31" evidence="4"/>
<evidence type="ECO:0000256" key="8">
    <source>
        <dbReference type="ARBA" id="ARBA00022763"/>
    </source>
</evidence>